<dbReference type="AlphaFoldDB" id="I9QDI5"/>
<comment type="caution">
    <text evidence="1">The sequence shown here is derived from an EMBL/GenBank/DDBJ whole genome shotgun (WGS) entry which is preliminary data.</text>
</comment>
<evidence type="ECO:0000313" key="2">
    <source>
        <dbReference type="Proteomes" id="UP000003741"/>
    </source>
</evidence>
<gene>
    <name evidence="1" type="ORF">HMPREF1062_03852</name>
</gene>
<dbReference type="EMBL" id="AGXG01000084">
    <property type="protein sequence ID" value="EIY27138.1"/>
    <property type="molecule type" value="Genomic_DNA"/>
</dbReference>
<dbReference type="HOGENOM" id="CLU_3247047_0_0_10"/>
<name>I9QDI5_9BACE</name>
<reference evidence="1 2" key="1">
    <citation type="submission" date="2012-02" db="EMBL/GenBank/DDBJ databases">
        <title>The Genome Sequence of Bacteroides cellulosilyticus CL02T12C19.</title>
        <authorList>
            <consortium name="The Broad Institute Genome Sequencing Platform"/>
            <person name="Earl A."/>
            <person name="Ward D."/>
            <person name="Feldgarden M."/>
            <person name="Gevers D."/>
            <person name="Zitomersky N.L."/>
            <person name="Coyne M.J."/>
            <person name="Comstock L.E."/>
            <person name="Young S.K."/>
            <person name="Zeng Q."/>
            <person name="Gargeya S."/>
            <person name="Fitzgerald M."/>
            <person name="Haas B."/>
            <person name="Abouelleil A."/>
            <person name="Alvarado L."/>
            <person name="Arachchi H.M."/>
            <person name="Berlin A."/>
            <person name="Chapman S.B."/>
            <person name="Gearin G."/>
            <person name="Goldberg J."/>
            <person name="Griggs A."/>
            <person name="Gujja S."/>
            <person name="Hansen M."/>
            <person name="Heiman D."/>
            <person name="Howarth C."/>
            <person name="Larimer J."/>
            <person name="Lui A."/>
            <person name="MacDonald P.J.P."/>
            <person name="McCowen C."/>
            <person name="Montmayeur A."/>
            <person name="Murphy C."/>
            <person name="Neiman D."/>
            <person name="Pearson M."/>
            <person name="Priest M."/>
            <person name="Roberts A."/>
            <person name="Saif S."/>
            <person name="Shea T."/>
            <person name="Sisk P."/>
            <person name="Stolte C."/>
            <person name="Sykes S."/>
            <person name="Wortman J."/>
            <person name="Nusbaum C."/>
            <person name="Birren B."/>
        </authorList>
    </citation>
    <scope>NUCLEOTIDE SEQUENCE [LARGE SCALE GENOMIC DNA]</scope>
    <source>
        <strain evidence="1 2">CL02T12C19</strain>
    </source>
</reference>
<protein>
    <submittedName>
        <fullName evidence="1">Uncharacterized protein</fullName>
    </submittedName>
</protein>
<accession>I9QDI5</accession>
<evidence type="ECO:0000313" key="1">
    <source>
        <dbReference type="EMBL" id="EIY27138.1"/>
    </source>
</evidence>
<sequence>MFIKLMYSMYSLYVNCIGKDVYYILSRFVENYTYPTCFFSTL</sequence>
<dbReference type="Proteomes" id="UP000003741">
    <property type="component" value="Unassembled WGS sequence"/>
</dbReference>
<organism evidence="1 2">
    <name type="scientific">Bacteroides cellulosilyticus CL02T12C19</name>
    <dbReference type="NCBI Taxonomy" id="997874"/>
    <lineage>
        <taxon>Bacteria</taxon>
        <taxon>Pseudomonadati</taxon>
        <taxon>Bacteroidota</taxon>
        <taxon>Bacteroidia</taxon>
        <taxon>Bacteroidales</taxon>
        <taxon>Bacteroidaceae</taxon>
        <taxon>Bacteroides</taxon>
    </lineage>
</organism>
<keyword evidence="2" id="KW-1185">Reference proteome</keyword>
<proteinExistence type="predicted"/>